<dbReference type="AlphaFoldDB" id="A0A1B6EA89"/>
<gene>
    <name evidence="10" type="ORF">g.13782</name>
</gene>
<evidence type="ECO:0000313" key="10">
    <source>
        <dbReference type="EMBL" id="JAS34848.1"/>
    </source>
</evidence>
<feature type="region of interest" description="Disordered" evidence="8">
    <location>
        <begin position="184"/>
        <end position="236"/>
    </location>
</feature>
<dbReference type="GO" id="GO:0005634">
    <property type="term" value="C:nucleus"/>
    <property type="evidence" value="ECO:0007669"/>
    <property type="project" value="UniProtKB-SubCell"/>
</dbReference>
<keyword evidence="3" id="KW-0805">Transcription regulation</keyword>
<evidence type="ECO:0000259" key="9">
    <source>
        <dbReference type="PROSITE" id="PS50888"/>
    </source>
</evidence>
<protein>
    <recommendedName>
        <fullName evidence="9">BHLH domain-containing protein</fullName>
    </recommendedName>
</protein>
<dbReference type="Pfam" id="PF00010">
    <property type="entry name" value="HLH"/>
    <property type="match status" value="1"/>
</dbReference>
<proteinExistence type="inferred from homology"/>
<dbReference type="Pfam" id="PF15951">
    <property type="entry name" value="MITF_TFEB_C_3_N"/>
    <property type="match status" value="1"/>
</dbReference>
<evidence type="ECO:0000256" key="1">
    <source>
        <dbReference type="ARBA" id="ARBA00004123"/>
    </source>
</evidence>
<evidence type="ECO:0000256" key="2">
    <source>
        <dbReference type="ARBA" id="ARBA00008289"/>
    </source>
</evidence>
<dbReference type="EMBL" id="GEDC01002450">
    <property type="protein sequence ID" value="JAS34848.1"/>
    <property type="molecule type" value="Transcribed_RNA"/>
</dbReference>
<evidence type="ECO:0000256" key="3">
    <source>
        <dbReference type="ARBA" id="ARBA00023015"/>
    </source>
</evidence>
<evidence type="ECO:0000256" key="5">
    <source>
        <dbReference type="ARBA" id="ARBA00023163"/>
    </source>
</evidence>
<feature type="compositionally biased region" description="Low complexity" evidence="8">
    <location>
        <begin position="216"/>
        <end position="229"/>
    </location>
</feature>
<keyword evidence="4" id="KW-0238">DNA-binding</keyword>
<evidence type="ECO:0000256" key="6">
    <source>
        <dbReference type="ARBA" id="ARBA00023242"/>
    </source>
</evidence>
<feature type="compositionally biased region" description="Low complexity" evidence="8">
    <location>
        <begin position="497"/>
        <end position="507"/>
    </location>
</feature>
<feature type="region of interest" description="Disordered" evidence="8">
    <location>
        <begin position="28"/>
        <end position="49"/>
    </location>
</feature>
<dbReference type="PANTHER" id="PTHR45776">
    <property type="entry name" value="MIP04163P"/>
    <property type="match status" value="1"/>
</dbReference>
<dbReference type="PANTHER" id="PTHR45776:SF2">
    <property type="entry name" value="MIP04163P"/>
    <property type="match status" value="1"/>
</dbReference>
<evidence type="ECO:0000256" key="7">
    <source>
        <dbReference type="SAM" id="Coils"/>
    </source>
</evidence>
<dbReference type="InterPro" id="IPR036638">
    <property type="entry name" value="HLH_DNA-bd_sf"/>
</dbReference>
<feature type="region of interest" description="Disordered" evidence="8">
    <location>
        <begin position="129"/>
        <end position="148"/>
    </location>
</feature>
<feature type="coiled-coil region" evidence="7">
    <location>
        <begin position="394"/>
        <end position="428"/>
    </location>
</feature>
<keyword evidence="7" id="KW-0175">Coiled coil</keyword>
<dbReference type="SUPFAM" id="SSF47459">
    <property type="entry name" value="HLH, helix-loop-helix DNA-binding domain"/>
    <property type="match status" value="1"/>
</dbReference>
<reference evidence="10" key="1">
    <citation type="submission" date="2015-12" db="EMBL/GenBank/DDBJ databases">
        <title>De novo transcriptome assembly of four potential Pierce s Disease insect vectors from Arizona vineyards.</title>
        <authorList>
            <person name="Tassone E.E."/>
        </authorList>
    </citation>
    <scope>NUCLEOTIDE SEQUENCE</scope>
</reference>
<comment type="similarity">
    <text evidence="2">Belongs to the MiT/TFE family.</text>
</comment>
<evidence type="ECO:0000256" key="4">
    <source>
        <dbReference type="ARBA" id="ARBA00023125"/>
    </source>
</evidence>
<comment type="subcellular location">
    <subcellularLocation>
        <location evidence="1">Nucleus</location>
    </subcellularLocation>
</comment>
<feature type="domain" description="BHLH" evidence="9">
    <location>
        <begin position="335"/>
        <end position="394"/>
    </location>
</feature>
<accession>A0A1B6EA89</accession>
<dbReference type="InterPro" id="IPR011598">
    <property type="entry name" value="bHLH_dom"/>
</dbReference>
<keyword evidence="5" id="KW-0804">Transcription</keyword>
<dbReference type="PROSITE" id="PS50888">
    <property type="entry name" value="BHLH"/>
    <property type="match status" value="1"/>
</dbReference>
<feature type="compositionally biased region" description="Polar residues" evidence="8">
    <location>
        <begin position="32"/>
        <end position="49"/>
    </location>
</feature>
<keyword evidence="6" id="KW-0539">Nucleus</keyword>
<dbReference type="SMART" id="SM00353">
    <property type="entry name" value="HLH"/>
    <property type="match status" value="1"/>
</dbReference>
<dbReference type="Gene3D" id="4.10.280.10">
    <property type="entry name" value="Helix-loop-helix DNA-binding domain"/>
    <property type="match status" value="1"/>
</dbReference>
<feature type="compositionally biased region" description="Polar residues" evidence="8">
    <location>
        <begin position="184"/>
        <end position="215"/>
    </location>
</feature>
<dbReference type="InterPro" id="IPR031867">
    <property type="entry name" value="MiT/TFE_N"/>
</dbReference>
<feature type="region of interest" description="Disordered" evidence="8">
    <location>
        <begin position="486"/>
        <end position="529"/>
    </location>
</feature>
<dbReference type="GO" id="GO:0000981">
    <property type="term" value="F:DNA-binding transcription factor activity, RNA polymerase II-specific"/>
    <property type="evidence" value="ECO:0007669"/>
    <property type="project" value="TreeGrafter"/>
</dbReference>
<organism evidence="10">
    <name type="scientific">Clastoptera arizonana</name>
    <name type="common">Arizona spittle bug</name>
    <dbReference type="NCBI Taxonomy" id="38151"/>
    <lineage>
        <taxon>Eukaryota</taxon>
        <taxon>Metazoa</taxon>
        <taxon>Ecdysozoa</taxon>
        <taxon>Arthropoda</taxon>
        <taxon>Hexapoda</taxon>
        <taxon>Insecta</taxon>
        <taxon>Pterygota</taxon>
        <taxon>Neoptera</taxon>
        <taxon>Paraneoptera</taxon>
        <taxon>Hemiptera</taxon>
        <taxon>Auchenorrhyncha</taxon>
        <taxon>Cercopoidea</taxon>
        <taxon>Clastopteridae</taxon>
        <taxon>Clastoptera</taxon>
    </lineage>
</organism>
<name>A0A1B6EA89_9HEMI</name>
<evidence type="ECO:0000256" key="8">
    <source>
        <dbReference type="SAM" id="MobiDB-lite"/>
    </source>
</evidence>
<sequence length="529" mass="58894">MSAATKYQLNEFRDIIEKMDRIMNHMNHPDKTQSMPVQSARPTSSFIPKLTSSASSKDYVQVNIGIDEDLEMILDMDPSLIDPLPPLPPPDKFLGWVPPATSAPTFKTANPTTRTQLKLQLMKQKALEEEQLEKKRGETSLQERKTSEALRVPKQIPSIGVHTVDVPPQVLQVKTVLENPTRYHVQQKQKNQVRQYLSESIRQESPVSQLSSPVTSSYPQYQPIPSPESAMSPGLSSIATSNSEADDLLEDFLSVGSLASDNIKSAQSVTLPLTPDIDASSAGMYLDNIFTFNTNGSSSGLGKTSLSCPADVPQIKPEPVQYTDADLHALAKDRQKKDNHNMIERRRRFNINDRIKELGSLLPKNNDPHFEIVRDVRPNKGTILKSSVDYIKALKQEIQKKKTVENKNKLLETQNRRLLLRIQELETLAKVHGLQVSEFTWQPVNSVSLVNTYIKSHPMLHPTLNQMPDVVSEAASLSLSSQVEDLMDDDHPVNGDPMLSSPHHLAPSPSPPPDTSPLGHLSDIDMCVP</sequence>
<dbReference type="GO" id="GO:0046983">
    <property type="term" value="F:protein dimerization activity"/>
    <property type="evidence" value="ECO:0007669"/>
    <property type="project" value="InterPro"/>
</dbReference>
<dbReference type="GO" id="GO:0000978">
    <property type="term" value="F:RNA polymerase II cis-regulatory region sequence-specific DNA binding"/>
    <property type="evidence" value="ECO:0007669"/>
    <property type="project" value="TreeGrafter"/>
</dbReference>